<dbReference type="EMBL" id="PFAZ01000001">
    <property type="protein sequence ID" value="PIR89292.1"/>
    <property type="molecule type" value="Genomic_DNA"/>
</dbReference>
<sequence>MEKTYKNTTYYKPKKVALTTLFILSFTFFYTAKAFAVPPADVGSPYSYNFNQGGVLHEVNLPDNSTSPYWWVSSGGNLNIYEGRGRTIKGELQDDDPWRLIYAISNPRDTDNGYHPQNIFRLITRSIWQDAREEANFVITKNNLSESPYRNQSNGLLLMNRYIDENNLYYTGIRVDGAAIIKKKQNGRYYTLAYIKGVYPGLYDRDTNPNLLPLNKWIGIRTEITNEGNNAVRIKVFIDKLWSGNWQLIAEAVDDGRTYGPAIRTGGFGGIRTDFMDVDFENFRFRNL</sequence>
<dbReference type="Proteomes" id="UP000231157">
    <property type="component" value="Unassembled WGS sequence"/>
</dbReference>
<evidence type="ECO:0008006" key="4">
    <source>
        <dbReference type="Google" id="ProtNLM"/>
    </source>
</evidence>
<organism evidence="2 3">
    <name type="scientific">Candidatus Harrisonbacteria bacterium CG10_big_fil_rev_8_21_14_0_10_40_38</name>
    <dbReference type="NCBI Taxonomy" id="1974583"/>
    <lineage>
        <taxon>Bacteria</taxon>
        <taxon>Candidatus Harrisoniibacteriota</taxon>
    </lineage>
</organism>
<evidence type="ECO:0000313" key="3">
    <source>
        <dbReference type="Proteomes" id="UP000231157"/>
    </source>
</evidence>
<proteinExistence type="predicted"/>
<name>A0A2H0USA7_9BACT</name>
<gene>
    <name evidence="2" type="ORF">COU07_00110</name>
</gene>
<reference evidence="3" key="1">
    <citation type="submission" date="2017-09" db="EMBL/GenBank/DDBJ databases">
        <title>Depth-based differentiation of microbial function through sediment-hosted aquifers and enrichment of novel symbionts in the deep terrestrial subsurface.</title>
        <authorList>
            <person name="Probst A.J."/>
            <person name="Ladd B."/>
            <person name="Jarett J.K."/>
            <person name="Geller-Mcgrath D.E."/>
            <person name="Sieber C.M.K."/>
            <person name="Emerson J.B."/>
            <person name="Anantharaman K."/>
            <person name="Thomas B.C."/>
            <person name="Malmstrom R."/>
            <person name="Stieglmeier M."/>
            <person name="Klingl A."/>
            <person name="Woyke T."/>
            <person name="Ryan C.M."/>
            <person name="Banfield J.F."/>
        </authorList>
    </citation>
    <scope>NUCLEOTIDE SEQUENCE [LARGE SCALE GENOMIC DNA]</scope>
</reference>
<protein>
    <recommendedName>
        <fullName evidence="4">3-keto-disaccharide hydrolase domain-containing protein</fullName>
    </recommendedName>
</protein>
<keyword evidence="1" id="KW-0732">Signal</keyword>
<dbReference type="Gene3D" id="2.60.120.560">
    <property type="entry name" value="Exo-inulinase, domain 1"/>
    <property type="match status" value="1"/>
</dbReference>
<feature type="signal peptide" evidence="1">
    <location>
        <begin position="1"/>
        <end position="36"/>
    </location>
</feature>
<evidence type="ECO:0000256" key="1">
    <source>
        <dbReference type="SAM" id="SignalP"/>
    </source>
</evidence>
<dbReference type="AlphaFoldDB" id="A0A2H0USA7"/>
<accession>A0A2H0USA7</accession>
<comment type="caution">
    <text evidence="2">The sequence shown here is derived from an EMBL/GenBank/DDBJ whole genome shotgun (WGS) entry which is preliminary data.</text>
</comment>
<evidence type="ECO:0000313" key="2">
    <source>
        <dbReference type="EMBL" id="PIR89292.1"/>
    </source>
</evidence>
<feature type="chain" id="PRO_5013843322" description="3-keto-disaccharide hydrolase domain-containing protein" evidence="1">
    <location>
        <begin position="37"/>
        <end position="288"/>
    </location>
</feature>